<dbReference type="Pfam" id="PF00400">
    <property type="entry name" value="WD40"/>
    <property type="match status" value="7"/>
</dbReference>
<dbReference type="InterPro" id="IPR052752">
    <property type="entry name" value="NACHT-WD_repeat"/>
</dbReference>
<sequence length="1580" mass="175912">MFRRGSARQKNAVVPPAEEAPTPSFSPLNTKIYVVYGDTEEFAMERQMLWMDILPELQSYAFHSGFDIEWIDPLSERGHLTETMVDRIMAGVEAEGSWLICLLGDKYGTIGPPNKMLKEEFDAIRTAVFEQSSDLKLLDQHYVLDRTVPNEEYRLNTPLEDDKLRAKLTKVVQKGAKSAYDEGTMNQVNTDRQRRFFWSPLHKIAAKALKRNSRCTMVLRKFDNVRPDTGTNSTFCDKSPEAAERITRLKNEISEKIDSKLVFSHIFVPENGDIGSFFTSRDAEKYRDTLQRQILERLKTHLVLLHPTIAVAPRTIVEIAASDNESHLRRYQTCGEHPWYVREALDAKLQEFLSAATSSGVFLIQGPDLCGKTRALCHLYEQTPSTNYKIIRFIDLTHSSVFAHEVWRKINLELCAISGRSPETVSMSFNLMEQLNLFDEMVANLDRMLYLFIDDIHLLKLGPFMSTIGKRVQKAPSMLALFITASNISPISSFYTITQTYNMDAPDENEIIEIVKKSVINRNISGDQWSTIKQQLTSNNRSIIVAEVLLDQVLLRKNGVMSGGIQGRLERIEAELGVLPVQNFCMYLVLSTHGLTRLELYDLLSSNIDLMSKLAATAGFPTLLLDRIIESLGSLIRTDFVDMRNVYRLSHNCLTGLFRTRYFASPMDLKTTHGEIADYFGSTMLVDENISPRKVIFYQPFPQQMNRENGLCNIRRLHNLWFHLLHTGNMDALKEMALCQFEFIESAVRSCGMVHLLSMYEECAMQVLHHDLQVLCEQVLIPAIPTVLRDREQLAAEVIGRLRYTRAENSHFLNTLVEQAMTWVDNYTRQPLLVPLSCWIAPPVMKKSRTFTIKDWKPGQTVLTPTYNHQHILIAGNQSAIGVIYMYHIAAQSLMTTFNGHTGNVTSLSCSTSGTFFVSTSVDKSVRIWSLMNGECVKVLTPHTHKVTCSIIASDDSFLVTGSSDSSAKVIDIESGEVLRSFTEHTGSVVSLQLTMNNEFLITGSGDFIVQMWSLQTGRCISRMGGLMAPVSCVSITSNDAFVAVACEDETLRVFSTVSSQELHELMGHEGRVNALACAQDDCQLFAATKSKIYCYDIHNGQIIDTLDCQLPYAVYSIKISSDNYFLFSGCGPRVDVWNIQKRNHDALEDTEHMGFVTAISMSTDDKIAACGTYDGVVAVWDLDICQCVSTAPQSKDIPVSCLAFSCNQIFLLSGNTIGTISVFDCATGSLHRTFSLHTTEIVSICCLENYRVLSCDKEGKLYQWEIFGDEESLVMMTQGVAPPIFAAPTGKLVIGHCPKNSKEMKVMVMAEEGPVLKNKLSHNEEITCFTATATGSLVATGSCDQSCKLWQIDSGFLTQVLVGHEGTVTCVALAEDERIVISGAVDKKVIVWNVSTGDIAHSLVCSAPLTAVSLSSDGTVAFSASEDGWLEAWSTEKGALLSSFNAHRPIRQVLNSVDANRLLVQLSSCAQLPILCLHNSPAGSHPQTQRRRSARTHSITSLGNDNAGPNVETKAREGASSSSQVGNGHSVQPKSAQPRSTFDKLDKGQNRNSVIEKERSTTLTNAPTPPQKSHLCTII</sequence>
<dbReference type="SUPFAM" id="SSF50978">
    <property type="entry name" value="WD40 repeat-like"/>
    <property type="match status" value="1"/>
</dbReference>
<dbReference type="InterPro" id="IPR057588">
    <property type="entry name" value="NWD1/2-like_WH"/>
</dbReference>
<keyword evidence="2" id="KW-0677">Repeat</keyword>
<evidence type="ECO:0000256" key="4">
    <source>
        <dbReference type="SAM" id="MobiDB-lite"/>
    </source>
</evidence>
<feature type="repeat" description="WD" evidence="3">
    <location>
        <begin position="982"/>
        <end position="1023"/>
    </location>
</feature>
<dbReference type="InterPro" id="IPR019775">
    <property type="entry name" value="WD40_repeat_CS"/>
</dbReference>
<feature type="repeat" description="WD" evidence="3">
    <location>
        <begin position="1320"/>
        <end position="1361"/>
    </location>
</feature>
<evidence type="ECO:0000256" key="2">
    <source>
        <dbReference type="ARBA" id="ARBA00022737"/>
    </source>
</evidence>
<keyword evidence="1 3" id="KW-0853">WD repeat</keyword>
<dbReference type="PROSITE" id="PS50294">
    <property type="entry name" value="WD_REPEATS_REGION"/>
    <property type="match status" value="5"/>
</dbReference>
<feature type="compositionally biased region" description="Basic and acidic residues" evidence="4">
    <location>
        <begin position="1542"/>
        <end position="1561"/>
    </location>
</feature>
<feature type="repeat" description="WD" evidence="3">
    <location>
        <begin position="940"/>
        <end position="981"/>
    </location>
</feature>
<feature type="domain" description="NWD1/2-like winged helix-turn-helix" evidence="5">
    <location>
        <begin position="546"/>
        <end position="670"/>
    </location>
</feature>
<organism evidence="6 7">
    <name type="scientific">Necator americanus</name>
    <name type="common">Human hookworm</name>
    <dbReference type="NCBI Taxonomy" id="51031"/>
    <lineage>
        <taxon>Eukaryota</taxon>
        <taxon>Metazoa</taxon>
        <taxon>Ecdysozoa</taxon>
        <taxon>Nematoda</taxon>
        <taxon>Chromadorea</taxon>
        <taxon>Rhabditida</taxon>
        <taxon>Rhabditina</taxon>
        <taxon>Rhabditomorpha</taxon>
        <taxon>Strongyloidea</taxon>
        <taxon>Ancylostomatidae</taxon>
        <taxon>Bunostominae</taxon>
        <taxon>Necator</taxon>
    </lineage>
</organism>
<dbReference type="SMART" id="SM00320">
    <property type="entry name" value="WD40"/>
    <property type="match status" value="12"/>
</dbReference>
<dbReference type="PANTHER" id="PTHR19871">
    <property type="entry name" value="BETA TRANSDUCIN-RELATED PROTEIN"/>
    <property type="match status" value="1"/>
</dbReference>
<dbReference type="InterPro" id="IPR001680">
    <property type="entry name" value="WD40_rpt"/>
</dbReference>
<reference evidence="6 7" key="1">
    <citation type="submission" date="2023-08" db="EMBL/GenBank/DDBJ databases">
        <title>A Necator americanus chromosomal reference genome.</title>
        <authorList>
            <person name="Ilik V."/>
            <person name="Petrzelkova K.J."/>
            <person name="Pardy F."/>
            <person name="Fuh T."/>
            <person name="Niatou-Singa F.S."/>
            <person name="Gouil Q."/>
            <person name="Baker L."/>
            <person name="Ritchie M.E."/>
            <person name="Jex A.R."/>
            <person name="Gazzola D."/>
            <person name="Li H."/>
            <person name="Toshio Fujiwara R."/>
            <person name="Zhan B."/>
            <person name="Aroian R.V."/>
            <person name="Pafco B."/>
            <person name="Schwarz E.M."/>
        </authorList>
    </citation>
    <scope>NUCLEOTIDE SEQUENCE [LARGE SCALE GENOMIC DNA]</scope>
    <source>
        <strain evidence="6 7">Aroian</strain>
        <tissue evidence="6">Whole animal</tissue>
    </source>
</reference>
<dbReference type="PROSITE" id="PS00678">
    <property type="entry name" value="WD_REPEATS_1"/>
    <property type="match status" value="1"/>
</dbReference>
<feature type="region of interest" description="Disordered" evidence="4">
    <location>
        <begin position="1"/>
        <end position="22"/>
    </location>
</feature>
<dbReference type="InterPro" id="IPR015943">
    <property type="entry name" value="WD40/YVTN_repeat-like_dom_sf"/>
</dbReference>
<comment type="caution">
    <text evidence="6">The sequence shown here is derived from an EMBL/GenBank/DDBJ whole genome shotgun (WGS) entry which is preliminary data.</text>
</comment>
<feature type="compositionally biased region" description="Polar residues" evidence="4">
    <location>
        <begin position="1520"/>
        <end position="1541"/>
    </location>
</feature>
<feature type="repeat" description="WD" evidence="3">
    <location>
        <begin position="1362"/>
        <end position="1403"/>
    </location>
</feature>
<gene>
    <name evidence="6" type="primary">Necator_chrIV.g16671</name>
    <name evidence="6" type="ORF">RB195_003374</name>
</gene>
<keyword evidence="7" id="KW-1185">Reference proteome</keyword>
<dbReference type="Pfam" id="PF25469">
    <property type="entry name" value="WHD_NWD1"/>
    <property type="match status" value="1"/>
</dbReference>
<protein>
    <recommendedName>
        <fullName evidence="5">NWD1/2-like winged helix-turn-helix domain-containing protein</fullName>
    </recommendedName>
</protein>
<dbReference type="InterPro" id="IPR027417">
    <property type="entry name" value="P-loop_NTPase"/>
</dbReference>
<feature type="repeat" description="WD" evidence="3">
    <location>
        <begin position="1150"/>
        <end position="1191"/>
    </location>
</feature>
<dbReference type="SUPFAM" id="SSF52540">
    <property type="entry name" value="P-loop containing nucleoside triphosphate hydrolases"/>
    <property type="match status" value="1"/>
</dbReference>
<dbReference type="Proteomes" id="UP001303046">
    <property type="component" value="Unassembled WGS sequence"/>
</dbReference>
<evidence type="ECO:0000256" key="3">
    <source>
        <dbReference type="PROSITE-ProRule" id="PRU00221"/>
    </source>
</evidence>
<dbReference type="PANTHER" id="PTHR19871:SF38">
    <property type="entry name" value="PROTEIN QUI-1"/>
    <property type="match status" value="1"/>
</dbReference>
<feature type="repeat" description="WD" evidence="3">
    <location>
        <begin position="898"/>
        <end position="939"/>
    </location>
</feature>
<dbReference type="PROSITE" id="PS50082">
    <property type="entry name" value="WD_REPEATS_2"/>
    <property type="match status" value="6"/>
</dbReference>
<dbReference type="EMBL" id="JAVFWL010000004">
    <property type="protein sequence ID" value="KAK6751916.1"/>
    <property type="molecule type" value="Genomic_DNA"/>
</dbReference>
<dbReference type="Gene3D" id="2.130.10.10">
    <property type="entry name" value="YVTN repeat-like/Quinoprotein amine dehydrogenase"/>
    <property type="match status" value="4"/>
</dbReference>
<evidence type="ECO:0000313" key="7">
    <source>
        <dbReference type="Proteomes" id="UP001303046"/>
    </source>
</evidence>
<evidence type="ECO:0000313" key="6">
    <source>
        <dbReference type="EMBL" id="KAK6751916.1"/>
    </source>
</evidence>
<dbReference type="InterPro" id="IPR011047">
    <property type="entry name" value="Quinoprotein_ADH-like_sf"/>
</dbReference>
<evidence type="ECO:0000259" key="5">
    <source>
        <dbReference type="Pfam" id="PF25469"/>
    </source>
</evidence>
<feature type="compositionally biased region" description="Low complexity" evidence="4">
    <location>
        <begin position="12"/>
        <end position="21"/>
    </location>
</feature>
<dbReference type="CDD" id="cd00200">
    <property type="entry name" value="WD40"/>
    <property type="match status" value="1"/>
</dbReference>
<dbReference type="InterPro" id="IPR036322">
    <property type="entry name" value="WD40_repeat_dom_sf"/>
</dbReference>
<evidence type="ECO:0000256" key="1">
    <source>
        <dbReference type="ARBA" id="ARBA00022574"/>
    </source>
</evidence>
<proteinExistence type="predicted"/>
<dbReference type="SUPFAM" id="SSF50998">
    <property type="entry name" value="Quinoprotein alcohol dehydrogenase-like"/>
    <property type="match status" value="1"/>
</dbReference>
<accession>A0ABR1DR16</accession>
<name>A0ABR1DR16_NECAM</name>
<feature type="region of interest" description="Disordered" evidence="4">
    <location>
        <begin position="1481"/>
        <end position="1580"/>
    </location>
</feature>